<gene>
    <name evidence="3" type="ORF">BSAL_55935</name>
</gene>
<evidence type="ECO:0000313" key="3">
    <source>
        <dbReference type="EMBL" id="CUE75202.1"/>
    </source>
</evidence>
<proteinExistence type="predicted"/>
<organism evidence="3 4">
    <name type="scientific">Bodo saltans</name>
    <name type="common">Flagellated protozoan</name>
    <dbReference type="NCBI Taxonomy" id="75058"/>
    <lineage>
        <taxon>Eukaryota</taxon>
        <taxon>Discoba</taxon>
        <taxon>Euglenozoa</taxon>
        <taxon>Kinetoplastea</taxon>
        <taxon>Metakinetoplastina</taxon>
        <taxon>Eubodonida</taxon>
        <taxon>Bodonidae</taxon>
        <taxon>Bodo</taxon>
    </lineage>
</organism>
<feature type="domain" description="MIR" evidence="2">
    <location>
        <begin position="93"/>
        <end position="176"/>
    </location>
</feature>
<feature type="non-terminal residue" evidence="3">
    <location>
        <position position="1"/>
    </location>
</feature>
<sequence length="178" mass="19185">SSSSAVSNSSNPSGQAAMTSSHLHCSCTALWIAENLDDILASNNALTSTVYFQAPSSSSSSSAVSGQAAMTSSHLHCSCTALWIAENLDPTMGGPLRVGHHYRIRHMASGRYLSVIEAVPDSFELNTIGEADHQFLRRSVFLLDSNAEDDQGHISSYHSFVRLQHVETGLWLASRPHN</sequence>
<evidence type="ECO:0000256" key="1">
    <source>
        <dbReference type="ARBA" id="ARBA00022737"/>
    </source>
</evidence>
<reference evidence="4" key="1">
    <citation type="submission" date="2015-09" db="EMBL/GenBank/DDBJ databases">
        <authorList>
            <consortium name="Pathogen Informatics"/>
        </authorList>
    </citation>
    <scope>NUCLEOTIDE SEQUENCE [LARGE SCALE GENOMIC DNA]</scope>
    <source>
        <strain evidence="4">Lake Konstanz</strain>
    </source>
</reference>
<keyword evidence="4" id="KW-1185">Reference proteome</keyword>
<evidence type="ECO:0000313" key="4">
    <source>
        <dbReference type="Proteomes" id="UP000051952"/>
    </source>
</evidence>
<dbReference type="InterPro" id="IPR036300">
    <property type="entry name" value="MIR_dom_sf"/>
</dbReference>
<accession>A0A0S4IMU5</accession>
<dbReference type="Proteomes" id="UP000051952">
    <property type="component" value="Unassembled WGS sequence"/>
</dbReference>
<dbReference type="Pfam" id="PF02815">
    <property type="entry name" value="MIR"/>
    <property type="match status" value="1"/>
</dbReference>
<dbReference type="EMBL" id="CYKH01000173">
    <property type="protein sequence ID" value="CUE75202.1"/>
    <property type="molecule type" value="Genomic_DNA"/>
</dbReference>
<dbReference type="InterPro" id="IPR016093">
    <property type="entry name" value="MIR_motif"/>
</dbReference>
<dbReference type="Gene3D" id="2.80.10.50">
    <property type="match status" value="1"/>
</dbReference>
<name>A0A0S4IMU5_BODSA</name>
<keyword evidence="1" id="KW-0677">Repeat</keyword>
<dbReference type="SMART" id="SM00472">
    <property type="entry name" value="MIR"/>
    <property type="match status" value="1"/>
</dbReference>
<dbReference type="AlphaFoldDB" id="A0A0S4IMU5"/>
<feature type="non-terminal residue" evidence="3">
    <location>
        <position position="178"/>
    </location>
</feature>
<dbReference type="VEuPathDB" id="TriTrypDB:BSAL_55935"/>
<protein>
    <recommendedName>
        <fullName evidence="2">MIR domain-containing protein</fullName>
    </recommendedName>
</protein>
<dbReference type="SUPFAM" id="SSF82109">
    <property type="entry name" value="MIR domain"/>
    <property type="match status" value="1"/>
</dbReference>
<evidence type="ECO:0000259" key="2">
    <source>
        <dbReference type="SMART" id="SM00472"/>
    </source>
</evidence>